<protein>
    <submittedName>
        <fullName evidence="2">Uncharacterized protein</fullName>
    </submittedName>
</protein>
<dbReference type="EMBL" id="BAAAZX010000025">
    <property type="protein sequence ID" value="GAA4017044.1"/>
    <property type="molecule type" value="Genomic_DNA"/>
</dbReference>
<sequence length="145" mass="16117">MVDRYVDVMEAVVQRTRHSVRIGEVLVEDPGDIDSHQLAVARRFRTWPTSAPFLIGIRLAFAWQGLVRRQPMQSERMAEQRCLKSGQSNPGSLTHRRAEDSILLITPTSVPSRRPHHKLPSVNIVPHQPPEEGVSTNAGGASARG</sequence>
<name>A0ABP7SVF5_9ACTN</name>
<accession>A0ABP7SVF5</accession>
<feature type="region of interest" description="Disordered" evidence="1">
    <location>
        <begin position="77"/>
        <end position="145"/>
    </location>
</feature>
<evidence type="ECO:0000313" key="3">
    <source>
        <dbReference type="Proteomes" id="UP001500456"/>
    </source>
</evidence>
<comment type="caution">
    <text evidence="2">The sequence shown here is derived from an EMBL/GenBank/DDBJ whole genome shotgun (WGS) entry which is preliminary data.</text>
</comment>
<evidence type="ECO:0000256" key="1">
    <source>
        <dbReference type="SAM" id="MobiDB-lite"/>
    </source>
</evidence>
<dbReference type="Proteomes" id="UP001500456">
    <property type="component" value="Unassembled WGS sequence"/>
</dbReference>
<organism evidence="2 3">
    <name type="scientific">Streptomyces plumbiresistens</name>
    <dbReference type="NCBI Taxonomy" id="511811"/>
    <lineage>
        <taxon>Bacteria</taxon>
        <taxon>Bacillati</taxon>
        <taxon>Actinomycetota</taxon>
        <taxon>Actinomycetes</taxon>
        <taxon>Kitasatosporales</taxon>
        <taxon>Streptomycetaceae</taxon>
        <taxon>Streptomyces</taxon>
    </lineage>
</organism>
<gene>
    <name evidence="2" type="ORF">GCM10022232_70530</name>
</gene>
<keyword evidence="3" id="KW-1185">Reference proteome</keyword>
<evidence type="ECO:0000313" key="2">
    <source>
        <dbReference type="EMBL" id="GAA4017044.1"/>
    </source>
</evidence>
<proteinExistence type="predicted"/>
<reference evidence="3" key="1">
    <citation type="journal article" date="2019" name="Int. J. Syst. Evol. Microbiol.">
        <title>The Global Catalogue of Microorganisms (GCM) 10K type strain sequencing project: providing services to taxonomists for standard genome sequencing and annotation.</title>
        <authorList>
            <consortium name="The Broad Institute Genomics Platform"/>
            <consortium name="The Broad Institute Genome Sequencing Center for Infectious Disease"/>
            <person name="Wu L."/>
            <person name="Ma J."/>
        </authorList>
    </citation>
    <scope>NUCLEOTIDE SEQUENCE [LARGE SCALE GENOMIC DNA]</scope>
    <source>
        <strain evidence="3">JCM 16924</strain>
    </source>
</reference>